<protein>
    <submittedName>
        <fullName evidence="1">PIR Superfamily Protein</fullName>
    </submittedName>
</protein>
<dbReference type="Proteomes" id="UP000078597">
    <property type="component" value="Unassembled WGS sequence"/>
</dbReference>
<dbReference type="VEuPathDB" id="PlasmoDB:PmUG01_11011800"/>
<dbReference type="EMBL" id="FLQW01002381">
    <property type="protein sequence ID" value="SBS93113.1"/>
    <property type="molecule type" value="Genomic_DNA"/>
</dbReference>
<gene>
    <name evidence="1" type="ORF">PMALA_038520</name>
</gene>
<evidence type="ECO:0000313" key="2">
    <source>
        <dbReference type="Proteomes" id="UP000078597"/>
    </source>
</evidence>
<name>A0A1A8WJK0_PLAMA</name>
<dbReference type="InterPro" id="IPR008780">
    <property type="entry name" value="Plasmodium_Vir"/>
</dbReference>
<accession>A0A1A8WJK0</accession>
<organism evidence="1 2">
    <name type="scientific">Plasmodium malariae</name>
    <dbReference type="NCBI Taxonomy" id="5858"/>
    <lineage>
        <taxon>Eukaryota</taxon>
        <taxon>Sar</taxon>
        <taxon>Alveolata</taxon>
        <taxon>Apicomplexa</taxon>
        <taxon>Aconoidasida</taxon>
        <taxon>Haemosporida</taxon>
        <taxon>Plasmodiidae</taxon>
        <taxon>Plasmodium</taxon>
        <taxon>Plasmodium (Plasmodium)</taxon>
    </lineage>
</organism>
<proteinExistence type="predicted"/>
<dbReference type="Pfam" id="PF05795">
    <property type="entry name" value="Plasmodium_Vir"/>
    <property type="match status" value="1"/>
</dbReference>
<evidence type="ECO:0000313" key="1">
    <source>
        <dbReference type="EMBL" id="SBS93113.1"/>
    </source>
</evidence>
<sequence>MATILQGNFIESLPSKVYYRKMFESLTDYCFGSDDKKKFKEAISKLNKYGKINSIENRLMKALCRVSFTYTGEECDIQCHKLYYWLGNELLLSELEKDSFPEVIKLLEDVSNALHERDNCKCIFFKNTNKETFEKMKVVSDYCEDHEQIEKTLELHKKTCDSKFNEYLLKATSIYEEVYKCTENNSEEYCSVIKEHVPSCFKKKLSHLKCEIKQVSAENKGESQYNTTILDPEYVIN</sequence>
<reference evidence="2" key="1">
    <citation type="submission" date="2016-05" db="EMBL/GenBank/DDBJ databases">
        <authorList>
            <person name="Naeem Raeece"/>
        </authorList>
    </citation>
    <scope>NUCLEOTIDE SEQUENCE [LARGE SCALE GENOMIC DNA]</scope>
</reference>
<dbReference type="AlphaFoldDB" id="A0A1A8WJK0"/>
<feature type="non-terminal residue" evidence="1">
    <location>
        <position position="237"/>
    </location>
</feature>